<dbReference type="Proteomes" id="UP001500968">
    <property type="component" value="Unassembled WGS sequence"/>
</dbReference>
<evidence type="ECO:0000313" key="2">
    <source>
        <dbReference type="EMBL" id="GAA4024017.1"/>
    </source>
</evidence>
<name>A0ABP7TCA9_9FLAO</name>
<keyword evidence="1" id="KW-1134">Transmembrane beta strand</keyword>
<dbReference type="RefSeq" id="WP_324691045.1">
    <property type="nucleotide sequence ID" value="NZ_BAABCR010000004.1"/>
</dbReference>
<protein>
    <submittedName>
        <fullName evidence="2">Uncharacterized protein</fullName>
    </submittedName>
</protein>
<dbReference type="Gene3D" id="2.170.130.10">
    <property type="entry name" value="TonB-dependent receptor, plug domain"/>
    <property type="match status" value="1"/>
</dbReference>
<dbReference type="EMBL" id="BAABCR010000004">
    <property type="protein sequence ID" value="GAA4024017.1"/>
    <property type="molecule type" value="Genomic_DNA"/>
</dbReference>
<dbReference type="InterPro" id="IPR037066">
    <property type="entry name" value="Plug_dom_sf"/>
</dbReference>
<sequence>MENQDIFNQFKKAAENAESPEFASMEQVWSRVEAKLDQKELKQETTLWKKWAIAASLLLIGTLGYQFLKKDSQVVNSNEIIVQKDSVPQNNSVVNEAITSQETAHPAIKQEADKILEKQIVSAPKVATAETVSMPNHFDSDSISKGFVVPAVAARNHVPQSAAMYDEAKTMEVFIDKDNKVSNAKKEKPLLVYNNKVENKQTVKEVEMDDIESIVELPDPLYIINGVEYTEQELFGPNPTSPYTPLSEQEIDSITVLQQEKAMAAYGQKGKKGVVIISTKNGKPAAKKRQ</sequence>
<keyword evidence="1" id="KW-0472">Membrane</keyword>
<gene>
    <name evidence="2" type="ORF">GCM10022386_03790</name>
</gene>
<keyword evidence="3" id="KW-1185">Reference proteome</keyword>
<evidence type="ECO:0000256" key="1">
    <source>
        <dbReference type="PROSITE-ProRule" id="PRU01360"/>
    </source>
</evidence>
<proteinExistence type="inferred from homology"/>
<dbReference type="InterPro" id="IPR039426">
    <property type="entry name" value="TonB-dep_rcpt-like"/>
</dbReference>
<reference evidence="3" key="1">
    <citation type="journal article" date="2019" name="Int. J. Syst. Evol. Microbiol.">
        <title>The Global Catalogue of Microorganisms (GCM) 10K type strain sequencing project: providing services to taxonomists for standard genome sequencing and annotation.</title>
        <authorList>
            <consortium name="The Broad Institute Genomics Platform"/>
            <consortium name="The Broad Institute Genome Sequencing Center for Infectious Disease"/>
            <person name="Wu L."/>
            <person name="Ma J."/>
        </authorList>
    </citation>
    <scope>NUCLEOTIDE SEQUENCE [LARGE SCALE GENOMIC DNA]</scope>
    <source>
        <strain evidence="3">JCM 17064</strain>
    </source>
</reference>
<evidence type="ECO:0000313" key="3">
    <source>
        <dbReference type="Proteomes" id="UP001500968"/>
    </source>
</evidence>
<keyword evidence="1" id="KW-0998">Cell outer membrane</keyword>
<comment type="similarity">
    <text evidence="1">Belongs to the TonB-dependent receptor family.</text>
</comment>
<dbReference type="PROSITE" id="PS52016">
    <property type="entry name" value="TONB_DEPENDENT_REC_3"/>
    <property type="match status" value="1"/>
</dbReference>
<keyword evidence="1" id="KW-0812">Transmembrane</keyword>
<keyword evidence="1" id="KW-0813">Transport</keyword>
<accession>A0ABP7TCA9</accession>
<comment type="subcellular location">
    <subcellularLocation>
        <location evidence="1">Cell outer membrane</location>
        <topology evidence="1">Multi-pass membrane protein</topology>
    </subcellularLocation>
</comment>
<comment type="caution">
    <text evidence="2">The sequence shown here is derived from an EMBL/GenBank/DDBJ whole genome shotgun (WGS) entry which is preliminary data.</text>
</comment>
<organism evidence="2 3">
    <name type="scientific">Flavobacterium cheonhonense</name>
    <dbReference type="NCBI Taxonomy" id="706185"/>
    <lineage>
        <taxon>Bacteria</taxon>
        <taxon>Pseudomonadati</taxon>
        <taxon>Bacteroidota</taxon>
        <taxon>Flavobacteriia</taxon>
        <taxon>Flavobacteriales</taxon>
        <taxon>Flavobacteriaceae</taxon>
        <taxon>Flavobacterium</taxon>
    </lineage>
</organism>